<reference evidence="1 4" key="2">
    <citation type="submission" date="2021-08" db="EMBL/GenBank/DDBJ databases">
        <title>Complete genome sequence of the strain Aneurinibacillus thermoaerophilus CCM 8960.</title>
        <authorList>
            <person name="Musilova J."/>
            <person name="Kourilova X."/>
            <person name="Pernicova I."/>
            <person name="Bezdicek M."/>
            <person name="Lengerova M."/>
            <person name="Obruca S."/>
            <person name="Sedlar K."/>
        </authorList>
    </citation>
    <scope>NUCLEOTIDE SEQUENCE [LARGE SCALE GENOMIC DNA]</scope>
    <source>
        <strain evidence="1 4">CCM 8960</strain>
    </source>
</reference>
<dbReference type="GeneID" id="97140529"/>
<dbReference type="RefSeq" id="WP_057899716.1">
    <property type="nucleotide sequence ID" value="NZ_CP080764.1"/>
</dbReference>
<dbReference type="OrthoDB" id="7869153at2"/>
<gene>
    <name evidence="1" type="ORF">K3F53_04040</name>
    <name evidence="2" type="ORF">SAMN04489735_100297</name>
</gene>
<evidence type="ECO:0000313" key="3">
    <source>
        <dbReference type="Proteomes" id="UP000198956"/>
    </source>
</evidence>
<accession>A0A1G7WSA0</accession>
<dbReference type="EMBL" id="FNDE01000002">
    <property type="protein sequence ID" value="SDG74758.1"/>
    <property type="molecule type" value="Genomic_DNA"/>
</dbReference>
<dbReference type="InterPro" id="IPR026838">
    <property type="entry name" value="YheC/D"/>
</dbReference>
<protein>
    <submittedName>
        <fullName evidence="2">YheC/D like ATP-grasp</fullName>
    </submittedName>
    <submittedName>
        <fullName evidence="1">YheC/YheD family protein</fullName>
    </submittedName>
</protein>
<reference evidence="2 3" key="1">
    <citation type="submission" date="2016-10" db="EMBL/GenBank/DDBJ databases">
        <authorList>
            <person name="de Groot N.N."/>
        </authorList>
    </citation>
    <scope>NUCLEOTIDE SEQUENCE [LARGE SCALE GENOMIC DNA]</scope>
    <source>
        <strain evidence="2 3">L 420-91</strain>
    </source>
</reference>
<dbReference type="EMBL" id="CP080764">
    <property type="protein sequence ID" value="QYY43429.1"/>
    <property type="molecule type" value="Genomic_DNA"/>
</dbReference>
<keyword evidence="4" id="KW-1185">Reference proteome</keyword>
<dbReference type="Proteomes" id="UP000198956">
    <property type="component" value="Unassembled WGS sequence"/>
</dbReference>
<dbReference type="Gene3D" id="3.30.470.20">
    <property type="entry name" value="ATP-grasp fold, B domain"/>
    <property type="match status" value="1"/>
</dbReference>
<dbReference type="SUPFAM" id="SSF56059">
    <property type="entry name" value="Glutathione synthetase ATP-binding domain-like"/>
    <property type="match status" value="1"/>
</dbReference>
<proteinExistence type="predicted"/>
<dbReference type="AlphaFoldDB" id="A0A1G7WSA0"/>
<evidence type="ECO:0000313" key="1">
    <source>
        <dbReference type="EMBL" id="QYY43429.1"/>
    </source>
</evidence>
<dbReference type="Pfam" id="PF14398">
    <property type="entry name" value="ATPgrasp_YheCD"/>
    <property type="match status" value="1"/>
</dbReference>
<organism evidence="2 3">
    <name type="scientific">Aneurinibacillus thermoaerophilus</name>
    <dbReference type="NCBI Taxonomy" id="143495"/>
    <lineage>
        <taxon>Bacteria</taxon>
        <taxon>Bacillati</taxon>
        <taxon>Bacillota</taxon>
        <taxon>Bacilli</taxon>
        <taxon>Bacillales</taxon>
        <taxon>Paenibacillaceae</taxon>
        <taxon>Aneurinibacillus group</taxon>
        <taxon>Aneurinibacillus</taxon>
    </lineage>
</organism>
<sequence length="363" mass="41887">MIKKTLGYLGILATPSTKYHPFPEKSFYAYLCQAGIRIGLPVYVFLPTQINFVTRTVIGYQYTKQKKWIKRRFPFPTFVYDRLSNRKKYETQIRKLKNDPSITFLGHVLGDKLKNHNLLIQHAGLAAYMPETELVTSLQVIKNMLDKYDAVVIKPMRNSLGIGVMKITSKQGSHRVEGRDFKNKIFYRKFSNRTALLLWLRNQFSVKMIAQPYLELSTPEGIPFDIRVLVQKNGQGEWVETGRAIRAGVVNGLTSNLCGGGKAHSCKPFLNKYFTEEQLQKIYSDIEYIVKELPPFLESKHGRLVELGIDIGVDRGGKVWLIEVNSKPGRASFRRIENSTYYRDVRLNPLRYTHYLAQLRKGR</sequence>
<evidence type="ECO:0000313" key="4">
    <source>
        <dbReference type="Proteomes" id="UP000826616"/>
    </source>
</evidence>
<name>A0A1G7WSA0_ANETH</name>
<evidence type="ECO:0000313" key="2">
    <source>
        <dbReference type="EMBL" id="SDG74758.1"/>
    </source>
</evidence>
<dbReference type="Proteomes" id="UP000826616">
    <property type="component" value="Chromosome"/>
</dbReference>